<feature type="signal peptide" evidence="21">
    <location>
        <begin position="1"/>
        <end position="22"/>
    </location>
</feature>
<evidence type="ECO:0000256" key="20">
    <source>
        <dbReference type="PIRSR" id="PIRSR619791-2"/>
    </source>
</evidence>
<evidence type="ECO:0000313" key="23">
    <source>
        <dbReference type="Proteomes" id="UP000001075"/>
    </source>
</evidence>
<dbReference type="InterPro" id="IPR037120">
    <property type="entry name" value="Haem_peroxidase_sf_animal"/>
</dbReference>
<gene>
    <name evidence="22" type="ORF">I79_010707</name>
</gene>
<dbReference type="GO" id="GO:0005615">
    <property type="term" value="C:extracellular space"/>
    <property type="evidence" value="ECO:0007669"/>
    <property type="project" value="TreeGrafter"/>
</dbReference>
<keyword evidence="5 20" id="KW-0349">Heme</keyword>
<dbReference type="FunFam" id="1.10.640.10:FF:000013">
    <property type="entry name" value="Thyroid peroxidase"/>
    <property type="match status" value="1"/>
</dbReference>
<dbReference type="EC" id="1.11.2.2" evidence="18"/>
<evidence type="ECO:0000256" key="1">
    <source>
        <dbReference type="ARBA" id="ARBA00001913"/>
    </source>
</evidence>
<dbReference type="PANTHER" id="PTHR11475:SF108">
    <property type="entry name" value="MYELOPEROXIDASE"/>
    <property type="match status" value="1"/>
</dbReference>
<dbReference type="Proteomes" id="UP000001075">
    <property type="component" value="Unassembled WGS sequence"/>
</dbReference>
<organism evidence="22 23">
    <name type="scientific">Cricetulus griseus</name>
    <name type="common">Chinese hamster</name>
    <name type="synonym">Cricetulus barabensis griseus</name>
    <dbReference type="NCBI Taxonomy" id="10029"/>
    <lineage>
        <taxon>Eukaryota</taxon>
        <taxon>Metazoa</taxon>
        <taxon>Chordata</taxon>
        <taxon>Craniata</taxon>
        <taxon>Vertebrata</taxon>
        <taxon>Euteleostomi</taxon>
        <taxon>Mammalia</taxon>
        <taxon>Eutheria</taxon>
        <taxon>Euarchontoglires</taxon>
        <taxon>Glires</taxon>
        <taxon>Rodentia</taxon>
        <taxon>Myomorpha</taxon>
        <taxon>Muroidea</taxon>
        <taxon>Cricetidae</taxon>
        <taxon>Cricetinae</taxon>
        <taxon>Cricetulus</taxon>
    </lineage>
</organism>
<dbReference type="GO" id="GO:0020037">
    <property type="term" value="F:heme binding"/>
    <property type="evidence" value="ECO:0007669"/>
    <property type="project" value="InterPro"/>
</dbReference>
<keyword evidence="4 22" id="KW-0575">Peroxidase</keyword>
<dbReference type="Gene3D" id="1.10.640.10">
    <property type="entry name" value="Haem peroxidase domain superfamily, animal type"/>
    <property type="match status" value="3"/>
</dbReference>
<dbReference type="GO" id="GO:0005764">
    <property type="term" value="C:lysosome"/>
    <property type="evidence" value="ECO:0007669"/>
    <property type="project" value="UniProtKB-SubCell"/>
</dbReference>
<accession>G3HJ73</accession>
<protein>
    <recommendedName>
        <fullName evidence="19">Myeloperoxidase</fullName>
        <ecNumber evidence="18">1.11.2.2</ecNumber>
    </recommendedName>
</protein>
<dbReference type="AlphaFoldDB" id="G3HJ73"/>
<dbReference type="GO" id="GO:0006979">
    <property type="term" value="P:response to oxidative stress"/>
    <property type="evidence" value="ECO:0007669"/>
    <property type="project" value="InterPro"/>
</dbReference>
<evidence type="ECO:0000256" key="11">
    <source>
        <dbReference type="ARBA" id="ARBA00023097"/>
    </source>
</evidence>
<dbReference type="Pfam" id="PF03098">
    <property type="entry name" value="An_peroxidase"/>
    <property type="match status" value="2"/>
</dbReference>
<dbReference type="FunCoup" id="G3HJ73">
    <property type="interactions" value="313"/>
</dbReference>
<dbReference type="CDD" id="cd09824">
    <property type="entry name" value="myeloperoxidase_like"/>
    <property type="match status" value="1"/>
</dbReference>
<keyword evidence="10 20" id="KW-0408">Iron</keyword>
<evidence type="ECO:0000256" key="9">
    <source>
        <dbReference type="ARBA" id="ARBA00023002"/>
    </source>
</evidence>
<dbReference type="STRING" id="10029.G3HJ73"/>
<evidence type="ECO:0000256" key="2">
    <source>
        <dbReference type="ARBA" id="ARBA00001970"/>
    </source>
</evidence>
<evidence type="ECO:0000256" key="15">
    <source>
        <dbReference type="ARBA" id="ARBA00023324"/>
    </source>
</evidence>
<dbReference type="PaxDb" id="10029-XP_007638206.1"/>
<keyword evidence="11" id="KW-0558">Oxidation</keyword>
<comment type="cofactor">
    <cofactor evidence="2">
        <name>heme b</name>
        <dbReference type="ChEBI" id="CHEBI:60344"/>
    </cofactor>
</comment>
<keyword evidence="6 20" id="KW-0479">Metal-binding</keyword>
<evidence type="ECO:0000256" key="14">
    <source>
        <dbReference type="ARBA" id="ARBA00023228"/>
    </source>
</evidence>
<feature type="chain" id="PRO_5003444595" description="Myeloperoxidase" evidence="21">
    <location>
        <begin position="23"/>
        <end position="1210"/>
    </location>
</feature>
<dbReference type="GlyGen" id="G3HJ73">
    <property type="glycosylation" value="2 sites"/>
</dbReference>
<comment type="subunit">
    <text evidence="17">Homodimer; disulfide-linked. Each monomer consists of a light and a heavy chain. Found in a complex with CP and LTF; interacts directly with CP, which protects CP antioxidant properties by MPO.</text>
</comment>
<dbReference type="FunFam" id="1.10.640.10:FF:000030">
    <property type="entry name" value="Myeloperoxidase"/>
    <property type="match status" value="1"/>
</dbReference>
<evidence type="ECO:0000256" key="8">
    <source>
        <dbReference type="ARBA" id="ARBA00022837"/>
    </source>
</evidence>
<keyword evidence="8" id="KW-0106">Calcium</keyword>
<reference evidence="23" key="1">
    <citation type="journal article" date="2011" name="Nat. Biotechnol.">
        <title>The genomic sequence of the Chinese hamster ovary (CHO)-K1 cell line.</title>
        <authorList>
            <person name="Xu X."/>
            <person name="Nagarajan H."/>
            <person name="Lewis N.E."/>
            <person name="Pan S."/>
            <person name="Cai Z."/>
            <person name="Liu X."/>
            <person name="Chen W."/>
            <person name="Xie M."/>
            <person name="Wang W."/>
            <person name="Hammond S."/>
            <person name="Andersen M.R."/>
            <person name="Neff N."/>
            <person name="Passarelli B."/>
            <person name="Koh W."/>
            <person name="Fan H.C."/>
            <person name="Wang J."/>
            <person name="Gui Y."/>
            <person name="Lee K.H."/>
            <person name="Betenbaugh M.J."/>
            <person name="Quake S.R."/>
            <person name="Famili I."/>
            <person name="Palsson B.O."/>
            <person name="Wang J."/>
        </authorList>
    </citation>
    <scope>NUCLEOTIDE SEQUENCE [LARGE SCALE GENOMIC DNA]</scope>
    <source>
        <strain evidence="23">CHO K1 cell line</strain>
    </source>
</reference>
<evidence type="ECO:0000256" key="3">
    <source>
        <dbReference type="ARBA" id="ARBA00004371"/>
    </source>
</evidence>
<keyword evidence="12" id="KW-1015">Disulfide bond</keyword>
<dbReference type="PROSITE" id="PS50292">
    <property type="entry name" value="PEROXIDASE_3"/>
    <property type="match status" value="2"/>
</dbReference>
<dbReference type="InterPro" id="IPR010255">
    <property type="entry name" value="Haem_peroxidase_sf"/>
</dbReference>
<evidence type="ECO:0000256" key="19">
    <source>
        <dbReference type="ARBA" id="ARBA00074280"/>
    </source>
</evidence>
<evidence type="ECO:0000256" key="18">
    <source>
        <dbReference type="ARBA" id="ARBA00066993"/>
    </source>
</evidence>
<name>G3HJ73_CRIGR</name>
<sequence>MKLLLALVGVLATFILTQPSEGTAPASQVEDSVLRDCIAEAKLMVDAAYNWTQKSIKQRLSSGSARPMDLLAYFKQPVAATKRVVQAADYMHVALGLLEEKLQSQGSRSFNVTDVLTESQLRLLSQASGCALQDKVERCSNKYRTITGRCNNKKRPWLGASNQALARWLPAEYEDRRSLPFGWTSGKRRNGFLLPLVRAVSNQIVRFPSNKLASDQGRSLMFMQWGQFIDHDLDFSPESPARVAFTVGVDCEKTCAQLPPCFPIKIPPNDPRIKNQRDCIPFFRSAPACPQNKNKVRNQINALTSFVDASMVYGSEVSLALRLRNRTNFWGLLATNQRFQDNGRSLLPFDNLHEDPCLLTNRSARIPCFLAGDTRASETPKLTSLHTLFVREHNRLATELRRLNPGWSGDKLYNEARKIVGAMVQIITYRDFLPLVLGKARIRRTLGPYRGYCSNVDPRVANVFTLAFRFGHTMLQPFMFRLDSQYRASQINSHVPLSSVFFASWRVVHEGGIDPILRGLMATPAKLNRQDSMMVDELRDKLFQQVRRIGLDLAALNMQRSRDHGLPDVLTPAQLNLLSKSSGCAYQDVRVTCPEQDKYRTITGHCNNKGSPMLGATNSSFARWLPAEYEDGFSLPFGRTPRVKRSGFTVPLAGAVSNDNVRFPNDQLTRDQEQRSLLAVQFGQFLDHDIFLTREPAAWFFTGLNCETSCLQQPPCFPLKIPPNDPRIKSQEDCIPFFHSCPACTWSNITIGNQVNEVTSFVDASAVYGSEDPLARRLRNLTNQLGLLAVNTRFRDNGRALMPFDNLHDDPCLLTNRSARIPCFLAGDMRSSEMPELTSMHTLFLREHNRLATQLKSLNPRWSGERLYQEARKIVGAMVQIITYRDYLPLVLGPAAMRTYLPRYRGYSDSVDPRIAKVFTKTFRYGHTLIQPFMFRLDNQYRPTGHNPQVPLSKAHFSSWRIVLGGGIDPIIRGLMATPAKLNHQNRIVVDEIRERLFEQVMRIGQDHLALNMQRSRDHGLPGYNAWRRFCGLPQPNTVGELGTVLKNMGLAQKLMAQYGTPNNIDIWMGGVSEPLEPNGQVGPLLACLIGTQFRKLRDGDRAESSVALSHSGGSSSQVMSSQPRVLCLGTSSDTVSMMLPRRFWWEKPGVFSAQQRRALASISLPRIICDNTGITTVSKNNIFMSNSYPRDFVNCTSIPKLNLASWREA</sequence>
<dbReference type="GO" id="GO:0042744">
    <property type="term" value="P:hydrogen peroxide catabolic process"/>
    <property type="evidence" value="ECO:0007669"/>
    <property type="project" value="UniProtKB-KW"/>
</dbReference>
<evidence type="ECO:0000256" key="12">
    <source>
        <dbReference type="ARBA" id="ARBA00023157"/>
    </source>
</evidence>
<evidence type="ECO:0000256" key="21">
    <source>
        <dbReference type="SAM" id="SignalP"/>
    </source>
</evidence>
<dbReference type="InterPro" id="IPR019791">
    <property type="entry name" value="Haem_peroxidase_animal"/>
</dbReference>
<keyword evidence="9" id="KW-0560">Oxidoreductase</keyword>
<evidence type="ECO:0000256" key="4">
    <source>
        <dbReference type="ARBA" id="ARBA00022559"/>
    </source>
</evidence>
<evidence type="ECO:0000313" key="22">
    <source>
        <dbReference type="EMBL" id="EGV96614.1"/>
    </source>
</evidence>
<dbReference type="InParanoid" id="G3HJ73"/>
<keyword evidence="13" id="KW-0325">Glycoprotein</keyword>
<dbReference type="SUPFAM" id="SSF48113">
    <property type="entry name" value="Heme-dependent peroxidases"/>
    <property type="match status" value="3"/>
</dbReference>
<dbReference type="PANTHER" id="PTHR11475">
    <property type="entry name" value="OXIDASE/PEROXIDASE"/>
    <property type="match status" value="1"/>
</dbReference>
<dbReference type="GO" id="GO:0046872">
    <property type="term" value="F:metal ion binding"/>
    <property type="evidence" value="ECO:0007669"/>
    <property type="project" value="UniProtKB-KW"/>
</dbReference>
<evidence type="ECO:0000256" key="5">
    <source>
        <dbReference type="ARBA" id="ARBA00022617"/>
    </source>
</evidence>
<evidence type="ECO:0000256" key="10">
    <source>
        <dbReference type="ARBA" id="ARBA00023004"/>
    </source>
</evidence>
<keyword evidence="15" id="KW-0376">Hydrogen peroxide</keyword>
<dbReference type="GO" id="GO:0042742">
    <property type="term" value="P:defense response to bacterium"/>
    <property type="evidence" value="ECO:0007669"/>
    <property type="project" value="TreeGrafter"/>
</dbReference>
<evidence type="ECO:0000256" key="7">
    <source>
        <dbReference type="ARBA" id="ARBA00022729"/>
    </source>
</evidence>
<comment type="subcellular location">
    <subcellularLocation>
        <location evidence="3">Lysosome</location>
    </subcellularLocation>
</comment>
<evidence type="ECO:0000256" key="6">
    <source>
        <dbReference type="ARBA" id="ARBA00022723"/>
    </source>
</evidence>
<keyword evidence="14" id="KW-0458">Lysosome</keyword>
<evidence type="ECO:0000256" key="16">
    <source>
        <dbReference type="ARBA" id="ARBA00050597"/>
    </source>
</evidence>
<dbReference type="eggNOG" id="KOG2408">
    <property type="taxonomic scope" value="Eukaryota"/>
</dbReference>
<evidence type="ECO:0000256" key="13">
    <source>
        <dbReference type="ARBA" id="ARBA00023180"/>
    </source>
</evidence>
<dbReference type="EMBL" id="JH000425">
    <property type="protein sequence ID" value="EGV96614.1"/>
    <property type="molecule type" value="Genomic_DNA"/>
</dbReference>
<keyword evidence="7 21" id="KW-0732">Signal</keyword>
<dbReference type="PRINTS" id="PR00457">
    <property type="entry name" value="ANPEROXIDASE"/>
</dbReference>
<comment type="catalytic activity">
    <reaction evidence="16">
        <text>chloride + H2O2 + H(+) = hypochlorous acid + H2O</text>
        <dbReference type="Rhea" id="RHEA:28218"/>
        <dbReference type="ChEBI" id="CHEBI:15377"/>
        <dbReference type="ChEBI" id="CHEBI:15378"/>
        <dbReference type="ChEBI" id="CHEBI:16240"/>
        <dbReference type="ChEBI" id="CHEBI:17996"/>
        <dbReference type="ChEBI" id="CHEBI:24757"/>
        <dbReference type="EC" id="1.11.2.2"/>
    </reaction>
</comment>
<feature type="binding site" description="axial binding residue" evidence="20">
    <location>
        <position position="927"/>
    </location>
    <ligand>
        <name>heme b</name>
        <dbReference type="ChEBI" id="CHEBI:60344"/>
    </ligand>
    <ligandPart>
        <name>Fe</name>
        <dbReference type="ChEBI" id="CHEBI:18248"/>
    </ligandPart>
</feature>
<dbReference type="GO" id="GO:0004601">
    <property type="term" value="F:peroxidase activity"/>
    <property type="evidence" value="ECO:0007669"/>
    <property type="project" value="UniProtKB-KW"/>
</dbReference>
<proteinExistence type="predicted"/>
<evidence type="ECO:0000256" key="17">
    <source>
        <dbReference type="ARBA" id="ARBA00062550"/>
    </source>
</evidence>
<comment type="cofactor">
    <cofactor evidence="1">
        <name>Ca(2+)</name>
        <dbReference type="ChEBI" id="CHEBI:29108"/>
    </cofactor>
</comment>